<name>J7L332_NOCAA</name>
<reference evidence="1 2" key="1">
    <citation type="journal article" date="2012" name="J. Bacteriol.">
        <title>Whole-Genome Sequence of Nocardiopsis alba Strain ATCC BAA-2165, Associated with Honeybees.</title>
        <authorList>
            <person name="Qiao J."/>
            <person name="Chen L."/>
            <person name="Li Y."/>
            <person name="Wang J."/>
            <person name="Zhang W."/>
            <person name="Chen S."/>
        </authorList>
    </citation>
    <scope>NUCLEOTIDE SEQUENCE [LARGE SCALE GENOMIC DNA]</scope>
    <source>
        <strain evidence="2">ATCC BAA-2165 / BE74</strain>
    </source>
</reference>
<organism evidence="1 2">
    <name type="scientific">Nocardiopsis alba (strain ATCC BAA-2165 / BE74)</name>
    <dbReference type="NCBI Taxonomy" id="1205910"/>
    <lineage>
        <taxon>Bacteria</taxon>
        <taxon>Bacillati</taxon>
        <taxon>Actinomycetota</taxon>
        <taxon>Actinomycetes</taxon>
        <taxon>Streptosporangiales</taxon>
        <taxon>Nocardiopsidaceae</taxon>
        <taxon>Nocardiopsis</taxon>
    </lineage>
</organism>
<dbReference type="AlphaFoldDB" id="J7L332"/>
<dbReference type="KEGG" id="nal:B005_0460"/>
<proteinExistence type="predicted"/>
<reference evidence="2" key="2">
    <citation type="submission" date="2012-08" db="EMBL/GenBank/DDBJ databases">
        <title>Whole-genome sequence of Nocardiopsis alba strain ATCC BAA-2165 associated with honeybees.</title>
        <authorList>
            <person name="Qiao J."/>
            <person name="Chen L."/>
            <person name="Li Y."/>
            <person name="Wang J."/>
            <person name="Zhang W."/>
            <person name="Chen S."/>
        </authorList>
    </citation>
    <scope>NUCLEOTIDE SEQUENCE [LARGE SCALE GENOMIC DNA]</scope>
    <source>
        <strain evidence="2">ATCC BAA-2165 / BE74</strain>
    </source>
</reference>
<dbReference type="Proteomes" id="UP000003779">
    <property type="component" value="Chromosome"/>
</dbReference>
<evidence type="ECO:0000313" key="2">
    <source>
        <dbReference type="Proteomes" id="UP000003779"/>
    </source>
</evidence>
<gene>
    <name evidence="1" type="ordered locus">B005_0460</name>
</gene>
<evidence type="ECO:0000313" key="1">
    <source>
        <dbReference type="EMBL" id="AFR05835.1"/>
    </source>
</evidence>
<dbReference type="EMBL" id="CP003788">
    <property type="protein sequence ID" value="AFR05835.1"/>
    <property type="molecule type" value="Genomic_DNA"/>
</dbReference>
<dbReference type="HOGENOM" id="CLU_3045819_0_0_11"/>
<sequence>MRDGIPEHVELLMSQGKTWEEARRIANKRVEDHEKQAMAALERRKPKGYHDTKD</sequence>
<accession>J7L332</accession>
<protein>
    <submittedName>
        <fullName evidence="1">Uncharacterized protein</fullName>
    </submittedName>
</protein>